<dbReference type="RefSeq" id="WP_310114065.1">
    <property type="nucleotide sequence ID" value="NZ_JAVDTN010000017.1"/>
</dbReference>
<feature type="transmembrane region" description="Helical" evidence="1">
    <location>
        <begin position="110"/>
        <end position="130"/>
    </location>
</feature>
<keyword evidence="1" id="KW-0472">Membrane</keyword>
<name>A0AAW8NFH8_PSEOX</name>
<feature type="transmembrane region" description="Helical" evidence="1">
    <location>
        <begin position="16"/>
        <end position="36"/>
    </location>
</feature>
<reference evidence="2" key="1">
    <citation type="submission" date="2023-07" db="EMBL/GenBank/DDBJ databases">
        <title>Sorghum-associated microbial communities from plants grown in Nebraska, USA.</title>
        <authorList>
            <person name="Schachtman D."/>
        </authorList>
    </citation>
    <scope>NUCLEOTIDE SEQUENCE</scope>
    <source>
        <strain evidence="2">BE261</strain>
    </source>
</reference>
<evidence type="ECO:0000313" key="2">
    <source>
        <dbReference type="EMBL" id="MDR7164867.1"/>
    </source>
</evidence>
<dbReference type="AlphaFoldDB" id="A0AAW8NFH8"/>
<organism evidence="2 3">
    <name type="scientific">Pseudarthrobacter oxydans</name>
    <name type="common">Arthrobacter oxydans</name>
    <dbReference type="NCBI Taxonomy" id="1671"/>
    <lineage>
        <taxon>Bacteria</taxon>
        <taxon>Bacillati</taxon>
        <taxon>Actinomycetota</taxon>
        <taxon>Actinomycetes</taxon>
        <taxon>Micrococcales</taxon>
        <taxon>Micrococcaceae</taxon>
        <taxon>Pseudarthrobacter</taxon>
    </lineage>
</organism>
<feature type="transmembrane region" description="Helical" evidence="1">
    <location>
        <begin position="82"/>
        <end position="104"/>
    </location>
</feature>
<keyword evidence="1" id="KW-0812">Transmembrane</keyword>
<dbReference type="EMBL" id="JAVDWN010000010">
    <property type="protein sequence ID" value="MDR7164867.1"/>
    <property type="molecule type" value="Genomic_DNA"/>
</dbReference>
<evidence type="ECO:0000313" key="3">
    <source>
        <dbReference type="Proteomes" id="UP001262032"/>
    </source>
</evidence>
<dbReference type="Proteomes" id="UP001262032">
    <property type="component" value="Unassembled WGS sequence"/>
</dbReference>
<accession>A0AAW8NFH8</accession>
<comment type="caution">
    <text evidence="2">The sequence shown here is derived from an EMBL/GenBank/DDBJ whole genome shotgun (WGS) entry which is preliminary data.</text>
</comment>
<sequence>MASTDKSPPGINGRRGVFQLLLSALYLVIGVSFLLIPHPASRREALGWIIELMPLQPVALLWILAALVGAVSAFFCRPKDWVGFFALTLAPAVWGFLFLIGVMFGAPPLGIVSTAVYWAFAAVVMVVAGMQGAHDRDARDVAL</sequence>
<gene>
    <name evidence="2" type="ORF">J2X12_002905</name>
</gene>
<evidence type="ECO:0000256" key="1">
    <source>
        <dbReference type="SAM" id="Phobius"/>
    </source>
</evidence>
<proteinExistence type="predicted"/>
<dbReference type="GeneID" id="97424182"/>
<feature type="transmembrane region" description="Helical" evidence="1">
    <location>
        <begin position="56"/>
        <end position="75"/>
    </location>
</feature>
<keyword evidence="1" id="KW-1133">Transmembrane helix</keyword>
<protein>
    <submittedName>
        <fullName evidence="2">Uncharacterized protein</fullName>
    </submittedName>
</protein>